<dbReference type="GO" id="GO:0005524">
    <property type="term" value="F:ATP binding"/>
    <property type="evidence" value="ECO:0007669"/>
    <property type="project" value="InterPro"/>
</dbReference>
<dbReference type="InterPro" id="IPR027417">
    <property type="entry name" value="P-loop_NTPase"/>
</dbReference>
<evidence type="ECO:0000259" key="1">
    <source>
        <dbReference type="Pfam" id="PF13175"/>
    </source>
</evidence>
<feature type="domain" description="ATPase AAA-type core" evidence="2">
    <location>
        <begin position="273"/>
        <end position="348"/>
    </location>
</feature>
<dbReference type="EMBL" id="JACHOO010000003">
    <property type="protein sequence ID" value="MBB5752824.1"/>
    <property type="molecule type" value="Genomic_DNA"/>
</dbReference>
<organism evidence="3 4">
    <name type="scientific">Prosthecomicrobium pneumaticum</name>
    <dbReference type="NCBI Taxonomy" id="81895"/>
    <lineage>
        <taxon>Bacteria</taxon>
        <taxon>Pseudomonadati</taxon>
        <taxon>Pseudomonadota</taxon>
        <taxon>Alphaproteobacteria</taxon>
        <taxon>Hyphomicrobiales</taxon>
        <taxon>Kaistiaceae</taxon>
        <taxon>Prosthecomicrobium</taxon>
    </lineage>
</organism>
<dbReference type="AlphaFoldDB" id="A0A7W9FLE4"/>
<dbReference type="InterPro" id="IPR041685">
    <property type="entry name" value="AAA_GajA/Old/RecF-like"/>
</dbReference>
<protein>
    <submittedName>
        <fullName evidence="3">Putative ATPase</fullName>
    </submittedName>
</protein>
<dbReference type="RefSeq" id="WP_183854975.1">
    <property type="nucleotide sequence ID" value="NZ_JACHOO010000003.1"/>
</dbReference>
<dbReference type="Gene3D" id="3.40.50.300">
    <property type="entry name" value="P-loop containing nucleotide triphosphate hydrolases"/>
    <property type="match status" value="2"/>
</dbReference>
<feature type="domain" description="Endonuclease GajA/Old nuclease/RecF-like AAA" evidence="1">
    <location>
        <begin position="17"/>
        <end position="97"/>
    </location>
</feature>
<evidence type="ECO:0000259" key="2">
    <source>
        <dbReference type="Pfam" id="PF13304"/>
    </source>
</evidence>
<dbReference type="Proteomes" id="UP000523821">
    <property type="component" value="Unassembled WGS sequence"/>
</dbReference>
<reference evidence="3 4" key="1">
    <citation type="submission" date="2020-08" db="EMBL/GenBank/DDBJ databases">
        <title>Genomic Encyclopedia of Type Strains, Phase IV (KMG-IV): sequencing the most valuable type-strain genomes for metagenomic binning, comparative biology and taxonomic classification.</title>
        <authorList>
            <person name="Goeker M."/>
        </authorList>
    </citation>
    <scope>NUCLEOTIDE SEQUENCE [LARGE SCALE GENOMIC DNA]</scope>
    <source>
        <strain evidence="3 4">DSM 16268</strain>
    </source>
</reference>
<dbReference type="PIRSF" id="PIRSF029347">
    <property type="entry name" value="RecF"/>
    <property type="match status" value="1"/>
</dbReference>
<dbReference type="SUPFAM" id="SSF52540">
    <property type="entry name" value="P-loop containing nucleoside triphosphate hydrolases"/>
    <property type="match status" value="1"/>
</dbReference>
<sequence length="416" mass="46860">MKSPKSGSHHDRRLSAKIEYLRIKNFRALKDVELKNITPLTVLLGPNGSGKSTLFDVFAFLSECFESGLRRAWDRRGRAKELKTRGSTGPLVIEIKYKEDGYPLITYHLAVDERDGAPIVVEEWLRWKRGSYGQPFRFLDYRQGVGKAVSGDRPDKEDKRAEYPLKSPDLIAVSALGQFAEHPRAAALREFITGWYVSYLSIDSTRGQPEVGPQERLSRTGDNLANVVQYLEERHPEQLARIFGALRARVPRIERVVAEAMPDGRLLLAIKDAPFESPVLARFVSDGTLKMLAYLILLYDPDPPPFIGIEEPENFLHPRLLIGLAEECRSATSRSQLLVTTHSPFFLNGIRPEEIRILYRNEDGYTEIRCAADIRGVREFMKEGALAGDLWMEGHFGVGDPLSNQGAPSRRQGTGN</sequence>
<dbReference type="PANTHER" id="PTHR40396">
    <property type="entry name" value="ATPASE-LIKE PROTEIN"/>
    <property type="match status" value="1"/>
</dbReference>
<accession>A0A7W9FLE4</accession>
<dbReference type="PANTHER" id="PTHR40396:SF1">
    <property type="entry name" value="ATPASE AAA-TYPE CORE DOMAIN-CONTAINING PROTEIN"/>
    <property type="match status" value="1"/>
</dbReference>
<dbReference type="InterPro" id="IPR014555">
    <property type="entry name" value="RecF-like"/>
</dbReference>
<gene>
    <name evidence="3" type="ORF">GGQ63_001878</name>
</gene>
<keyword evidence="4" id="KW-1185">Reference proteome</keyword>
<evidence type="ECO:0000313" key="3">
    <source>
        <dbReference type="EMBL" id="MBB5752824.1"/>
    </source>
</evidence>
<dbReference type="GO" id="GO:0016887">
    <property type="term" value="F:ATP hydrolysis activity"/>
    <property type="evidence" value="ECO:0007669"/>
    <property type="project" value="InterPro"/>
</dbReference>
<name>A0A7W9FLE4_9HYPH</name>
<dbReference type="Pfam" id="PF13304">
    <property type="entry name" value="AAA_21"/>
    <property type="match status" value="1"/>
</dbReference>
<dbReference type="InterPro" id="IPR003959">
    <property type="entry name" value="ATPase_AAA_core"/>
</dbReference>
<comment type="caution">
    <text evidence="3">The sequence shown here is derived from an EMBL/GenBank/DDBJ whole genome shotgun (WGS) entry which is preliminary data.</text>
</comment>
<proteinExistence type="predicted"/>
<evidence type="ECO:0000313" key="4">
    <source>
        <dbReference type="Proteomes" id="UP000523821"/>
    </source>
</evidence>
<dbReference type="Pfam" id="PF13175">
    <property type="entry name" value="AAA_15"/>
    <property type="match status" value="1"/>
</dbReference>